<dbReference type="Proteomes" id="UP001335648">
    <property type="component" value="Unassembled WGS sequence"/>
</dbReference>
<evidence type="ECO:0000313" key="2">
    <source>
        <dbReference type="Proteomes" id="UP001335648"/>
    </source>
</evidence>
<name>A0AAN8BIN6_9TELE</name>
<dbReference type="SUPFAM" id="SSF54001">
    <property type="entry name" value="Cysteine proteinases"/>
    <property type="match status" value="1"/>
</dbReference>
<sequence length="136" mass="15759">MTPQLTLHTVKAHLSCWGQKLTQTQENMLSQVLDSRGSPDERLAYVNNQILTRTDFWTLGRPQDVEGMILNSCLKVIEKLANDQGIKVFSANSYVVHTWFIPMMQNPEQHLPDKEDNFRWILVPVWRPGHWTICGK</sequence>
<gene>
    <name evidence="1" type="ORF">CesoFtcFv8_016832</name>
</gene>
<dbReference type="AlphaFoldDB" id="A0AAN8BIN6"/>
<dbReference type="Gene3D" id="3.40.395.10">
    <property type="entry name" value="Adenoviral Proteinase, Chain A"/>
    <property type="match status" value="1"/>
</dbReference>
<accession>A0AAN8BIN6</accession>
<protein>
    <submittedName>
        <fullName evidence="1">Uncharacterized protein</fullName>
    </submittedName>
</protein>
<dbReference type="EMBL" id="JAULUE010002059">
    <property type="protein sequence ID" value="KAK5885715.1"/>
    <property type="molecule type" value="Genomic_DNA"/>
</dbReference>
<comment type="caution">
    <text evidence="1">The sequence shown here is derived from an EMBL/GenBank/DDBJ whole genome shotgun (WGS) entry which is preliminary data.</text>
</comment>
<keyword evidence="2" id="KW-1185">Reference proteome</keyword>
<organism evidence="1 2">
    <name type="scientific">Champsocephalus esox</name>
    <name type="common">pike icefish</name>
    <dbReference type="NCBI Taxonomy" id="159716"/>
    <lineage>
        <taxon>Eukaryota</taxon>
        <taxon>Metazoa</taxon>
        <taxon>Chordata</taxon>
        <taxon>Craniata</taxon>
        <taxon>Vertebrata</taxon>
        <taxon>Euteleostomi</taxon>
        <taxon>Actinopterygii</taxon>
        <taxon>Neopterygii</taxon>
        <taxon>Teleostei</taxon>
        <taxon>Neoteleostei</taxon>
        <taxon>Acanthomorphata</taxon>
        <taxon>Eupercaria</taxon>
        <taxon>Perciformes</taxon>
        <taxon>Notothenioidei</taxon>
        <taxon>Channichthyidae</taxon>
        <taxon>Champsocephalus</taxon>
    </lineage>
</organism>
<evidence type="ECO:0000313" key="1">
    <source>
        <dbReference type="EMBL" id="KAK5885715.1"/>
    </source>
</evidence>
<reference evidence="1 2" key="1">
    <citation type="journal article" date="2023" name="Mol. Biol. Evol.">
        <title>Genomics of Secondarily Temperate Adaptation in the Only Non-Antarctic Icefish.</title>
        <authorList>
            <person name="Rivera-Colon A.G."/>
            <person name="Rayamajhi N."/>
            <person name="Minhas B.F."/>
            <person name="Madrigal G."/>
            <person name="Bilyk K.T."/>
            <person name="Yoon V."/>
            <person name="Hune M."/>
            <person name="Gregory S."/>
            <person name="Cheng C.H.C."/>
            <person name="Catchen J.M."/>
        </authorList>
    </citation>
    <scope>NUCLEOTIDE SEQUENCE [LARGE SCALE GENOMIC DNA]</scope>
    <source>
        <strain evidence="1">JC2023a</strain>
    </source>
</reference>
<proteinExistence type="predicted"/>
<dbReference type="InterPro" id="IPR038765">
    <property type="entry name" value="Papain-like_cys_pep_sf"/>
</dbReference>